<comment type="caution">
    <text evidence="1">The sequence shown here is derived from an EMBL/GenBank/DDBJ whole genome shotgun (WGS) entry which is preliminary data.</text>
</comment>
<dbReference type="EMBL" id="JBHTEC010000008">
    <property type="protein sequence ID" value="MFD0288842.1"/>
    <property type="molecule type" value="Genomic_DNA"/>
</dbReference>
<evidence type="ECO:0000313" key="1">
    <source>
        <dbReference type="EMBL" id="MFD0288842.1"/>
    </source>
</evidence>
<dbReference type="Proteomes" id="UP001596957">
    <property type="component" value="Unassembled WGS sequence"/>
</dbReference>
<dbReference type="InterPro" id="IPR027266">
    <property type="entry name" value="TrmE/GcvT-like"/>
</dbReference>
<dbReference type="InterPro" id="IPR007375">
    <property type="entry name" value="SoxG"/>
</dbReference>
<protein>
    <submittedName>
        <fullName evidence="1">Sarcosine oxidase subunit gamma</fullName>
    </submittedName>
</protein>
<accession>A0ABW2VY66</accession>
<dbReference type="Pfam" id="PF04268">
    <property type="entry name" value="SoxG"/>
    <property type="match status" value="1"/>
</dbReference>
<keyword evidence="2" id="KW-1185">Reference proteome</keyword>
<evidence type="ECO:0000313" key="2">
    <source>
        <dbReference type="Proteomes" id="UP001596957"/>
    </source>
</evidence>
<sequence length="200" mass="20758">MADTALSVPRRSPLSGAADRLAAATRASGGAVRLAELPFLAQVNVRLDAKGAAADAIALALGLPLPLEPNTVVRAGELTALWLGPDEWLVVGPPGTQQDVESRIRAAAGAEPVAVTDVSAQRTTLLVAGPRARDLLAHGCPLDLHPRAFGAGRCAQTTLARAQIVLVARDEPGTGFWVLVRSSFAGYLADWLLDAAAEYV</sequence>
<dbReference type="SUPFAM" id="SSF103025">
    <property type="entry name" value="Folate-binding domain"/>
    <property type="match status" value="1"/>
</dbReference>
<dbReference type="Gene3D" id="3.30.70.1520">
    <property type="entry name" value="Heterotetrameric sarcosine oxidase"/>
    <property type="match status" value="1"/>
</dbReference>
<reference evidence="2" key="1">
    <citation type="journal article" date="2019" name="Int. J. Syst. Evol. Microbiol.">
        <title>The Global Catalogue of Microorganisms (GCM) 10K type strain sequencing project: providing services to taxonomists for standard genome sequencing and annotation.</title>
        <authorList>
            <consortium name="The Broad Institute Genomics Platform"/>
            <consortium name="The Broad Institute Genome Sequencing Center for Infectious Disease"/>
            <person name="Wu L."/>
            <person name="Ma J."/>
        </authorList>
    </citation>
    <scope>NUCLEOTIDE SEQUENCE [LARGE SCALE GENOMIC DNA]</scope>
    <source>
        <strain evidence="2">CGMCC 4.7198</strain>
    </source>
</reference>
<organism evidence="1 2">
    <name type="scientific">Streptomyces lutosisoli</name>
    <dbReference type="NCBI Taxonomy" id="2665721"/>
    <lineage>
        <taxon>Bacteria</taxon>
        <taxon>Bacillati</taxon>
        <taxon>Actinomycetota</taxon>
        <taxon>Actinomycetes</taxon>
        <taxon>Kitasatosporales</taxon>
        <taxon>Streptomycetaceae</taxon>
        <taxon>Streptomyces</taxon>
    </lineage>
</organism>
<proteinExistence type="predicted"/>
<gene>
    <name evidence="1" type="ORF">ACFQZP_46065</name>
</gene>
<dbReference type="Gene3D" id="3.30.1360.120">
    <property type="entry name" value="Probable tRNA modification gtpase trme, domain 1"/>
    <property type="match status" value="1"/>
</dbReference>
<name>A0ABW2VY66_9ACTN</name>
<dbReference type="RefSeq" id="WP_381250652.1">
    <property type="nucleotide sequence ID" value="NZ_JBHTBI010000005.1"/>
</dbReference>